<sequence>MNNVGLPSPVIQLLQQLTPHSDDLKWRVSGGGRKVKLTLTWDWRTPKKATIWRKFQRLINGEVRSRSNPVTPTRPRNIPFIEAAAPLRARSEGEIISIDSNVSFQSPDDSYDQILDGSVVYQCLNACERILNCE</sequence>
<evidence type="ECO:0000313" key="2">
    <source>
        <dbReference type="Proteomes" id="UP000549394"/>
    </source>
</evidence>
<gene>
    <name evidence="1" type="ORF">DGYR_LOCUS5405</name>
</gene>
<accession>A0A7I8VQD4</accession>
<evidence type="ECO:0000313" key="1">
    <source>
        <dbReference type="EMBL" id="CAD5116813.1"/>
    </source>
</evidence>
<dbReference type="AlphaFoldDB" id="A0A7I8VQD4"/>
<comment type="caution">
    <text evidence="1">The sequence shown here is derived from an EMBL/GenBank/DDBJ whole genome shotgun (WGS) entry which is preliminary data.</text>
</comment>
<protein>
    <submittedName>
        <fullName evidence="1">Uncharacterized protein</fullName>
    </submittedName>
</protein>
<keyword evidence="2" id="KW-1185">Reference proteome</keyword>
<proteinExistence type="predicted"/>
<reference evidence="1 2" key="1">
    <citation type="submission" date="2020-08" db="EMBL/GenBank/DDBJ databases">
        <authorList>
            <person name="Hejnol A."/>
        </authorList>
    </citation>
    <scope>NUCLEOTIDE SEQUENCE [LARGE SCALE GENOMIC DNA]</scope>
</reference>
<dbReference type="Proteomes" id="UP000549394">
    <property type="component" value="Unassembled WGS sequence"/>
</dbReference>
<dbReference type="EMBL" id="CAJFCJ010000007">
    <property type="protein sequence ID" value="CAD5116813.1"/>
    <property type="molecule type" value="Genomic_DNA"/>
</dbReference>
<name>A0A7I8VQD4_9ANNE</name>
<organism evidence="1 2">
    <name type="scientific">Dimorphilus gyrociliatus</name>
    <dbReference type="NCBI Taxonomy" id="2664684"/>
    <lineage>
        <taxon>Eukaryota</taxon>
        <taxon>Metazoa</taxon>
        <taxon>Spiralia</taxon>
        <taxon>Lophotrochozoa</taxon>
        <taxon>Annelida</taxon>
        <taxon>Polychaeta</taxon>
        <taxon>Polychaeta incertae sedis</taxon>
        <taxon>Dinophilidae</taxon>
        <taxon>Dimorphilus</taxon>
    </lineage>
</organism>